<keyword evidence="8" id="KW-1185">Reference proteome</keyword>
<dbReference type="PROSITE" id="PS51687">
    <property type="entry name" value="SAM_MT_RNA_M5U"/>
    <property type="match status" value="1"/>
</dbReference>
<dbReference type="PANTHER" id="PTHR11061:SF49">
    <property type="entry name" value="23S RRNA (URACIL(1939)-C(5))-METHYLTRANSFERASE RLMD"/>
    <property type="match status" value="1"/>
</dbReference>
<dbReference type="CDD" id="cd02440">
    <property type="entry name" value="AdoMet_MTases"/>
    <property type="match status" value="1"/>
</dbReference>
<evidence type="ECO:0000313" key="7">
    <source>
        <dbReference type="EMBL" id="SLN43162.1"/>
    </source>
</evidence>
<feature type="active site" description="Nucleophile" evidence="6">
    <location>
        <position position="362"/>
    </location>
</feature>
<comment type="similarity">
    <text evidence="6">Belongs to the class I-like SAM-binding methyltransferase superfamily. RNA M5U methyltransferase family.</text>
</comment>
<dbReference type="OrthoDB" id="9804590at2"/>
<reference evidence="7 8" key="1">
    <citation type="submission" date="2017-03" db="EMBL/GenBank/DDBJ databases">
        <authorList>
            <person name="Afonso C.L."/>
            <person name="Miller P.J."/>
            <person name="Scott M.A."/>
            <person name="Spackman E."/>
            <person name="Goraichik I."/>
            <person name="Dimitrov K.M."/>
            <person name="Suarez D.L."/>
            <person name="Swayne D.E."/>
        </authorList>
    </citation>
    <scope>NUCLEOTIDE SEQUENCE [LARGE SCALE GENOMIC DNA]</scope>
    <source>
        <strain evidence="7 8">CECT 8287</strain>
    </source>
</reference>
<keyword evidence="1" id="KW-0408">Iron</keyword>
<dbReference type="Pfam" id="PF05958">
    <property type="entry name" value="tRNA_U5-meth_tr"/>
    <property type="match status" value="1"/>
</dbReference>
<evidence type="ECO:0000256" key="4">
    <source>
        <dbReference type="ARBA" id="ARBA00022691"/>
    </source>
</evidence>
<proteinExistence type="inferred from homology"/>
<feature type="binding site" evidence="6">
    <location>
        <position position="336"/>
    </location>
    <ligand>
        <name>S-adenosyl-L-methionine</name>
        <dbReference type="ChEBI" id="CHEBI:59789"/>
    </ligand>
</feature>
<protein>
    <submittedName>
        <fullName evidence="7">23S rRNA (Uracil(1939)-C(5))-methyltransferase RlmD</fullName>
        <ecNumber evidence="7">2.1.1.190</ecNumber>
    </submittedName>
</protein>
<dbReference type="InterPro" id="IPR029063">
    <property type="entry name" value="SAM-dependent_MTases_sf"/>
</dbReference>
<dbReference type="GO" id="GO:0070475">
    <property type="term" value="P:rRNA base methylation"/>
    <property type="evidence" value="ECO:0007669"/>
    <property type="project" value="TreeGrafter"/>
</dbReference>
<dbReference type="EMBL" id="FWFL01000005">
    <property type="protein sequence ID" value="SLN43162.1"/>
    <property type="molecule type" value="Genomic_DNA"/>
</dbReference>
<name>A0A1Y5SMR4_9RHOB</name>
<evidence type="ECO:0000256" key="3">
    <source>
        <dbReference type="ARBA" id="ARBA00022679"/>
    </source>
</evidence>
<keyword evidence="1" id="KW-0479">Metal-binding</keyword>
<dbReference type="InterPro" id="IPR012340">
    <property type="entry name" value="NA-bd_OB-fold"/>
</dbReference>
<dbReference type="GO" id="GO:0051539">
    <property type="term" value="F:4 iron, 4 sulfur cluster binding"/>
    <property type="evidence" value="ECO:0007669"/>
    <property type="project" value="UniProtKB-KW"/>
</dbReference>
<dbReference type="EC" id="2.1.1.190" evidence="7"/>
<accession>A0A1Y5SMR4</accession>
<dbReference type="AlphaFoldDB" id="A0A1Y5SMR4"/>
<dbReference type="InterPro" id="IPR010280">
    <property type="entry name" value="U5_MeTrfase_fam"/>
</dbReference>
<feature type="binding site" evidence="6">
    <location>
        <position position="268"/>
    </location>
    <ligand>
        <name>S-adenosyl-L-methionine</name>
        <dbReference type="ChEBI" id="CHEBI:59789"/>
    </ligand>
</feature>
<keyword evidence="3 6" id="KW-0808">Transferase</keyword>
<dbReference type="RefSeq" id="WP_085892394.1">
    <property type="nucleotide sequence ID" value="NZ_FWFL01000005.1"/>
</dbReference>
<organism evidence="7 8">
    <name type="scientific">Roseovarius litorisediminis</name>
    <dbReference type="NCBI Taxonomy" id="1312363"/>
    <lineage>
        <taxon>Bacteria</taxon>
        <taxon>Pseudomonadati</taxon>
        <taxon>Pseudomonadota</taxon>
        <taxon>Alphaproteobacteria</taxon>
        <taxon>Rhodobacterales</taxon>
        <taxon>Roseobacteraceae</taxon>
        <taxon>Roseovarius</taxon>
    </lineage>
</organism>
<evidence type="ECO:0000256" key="2">
    <source>
        <dbReference type="ARBA" id="ARBA00022603"/>
    </source>
</evidence>
<dbReference type="Gene3D" id="3.40.50.150">
    <property type="entry name" value="Vaccinia Virus protein VP39"/>
    <property type="match status" value="1"/>
</dbReference>
<evidence type="ECO:0000256" key="6">
    <source>
        <dbReference type="PROSITE-ProRule" id="PRU01024"/>
    </source>
</evidence>
<dbReference type="GO" id="GO:0070041">
    <property type="term" value="F:rRNA (uridine-C5-)-methyltransferase activity"/>
    <property type="evidence" value="ECO:0007669"/>
    <property type="project" value="TreeGrafter"/>
</dbReference>
<keyword evidence="4 6" id="KW-0949">S-adenosyl-L-methionine</keyword>
<dbReference type="Gene3D" id="2.40.50.1070">
    <property type="match status" value="1"/>
</dbReference>
<sequence>MNRYTITRLGHKGDGIADGPIFAPLTLPGEVVTGVPEGQRLRDVKIETPSPDRVAPPCRHFKACGGCQLQHATDDFLAEWKVDVVRAALAAYGIEADFLPIAVSPPLSRRRATLAARRTKKGAMAGFHAKESDVIVEIPDCQLLHPDLLAALPVAEALALTGASRKQNLSVSATLSLSGLDIHVLGGKPLDGPLRIELAALVEKHQLARLCWQDEVIATRCQPEQAFGRAKLVPPPGAFLQATPQGEAALLADVTQFLSSAGRIVDLFAGCGTFALPLAIHSAVHAVEGSHAMMQALYAGWRKAEGLKEVSCEARDLFRQPLLPDELQQFDAAVIDPPRAGAAAQISEMVKAKIPRISYVSCNPASFARDAKTLISGGYGMDQIRVVDQFRWSTHIETVAGFAINST</sequence>
<dbReference type="SUPFAM" id="SSF53335">
    <property type="entry name" value="S-adenosyl-L-methionine-dependent methyltransferases"/>
    <property type="match status" value="1"/>
</dbReference>
<evidence type="ECO:0000256" key="1">
    <source>
        <dbReference type="ARBA" id="ARBA00022485"/>
    </source>
</evidence>
<dbReference type="Gene3D" id="2.40.50.140">
    <property type="entry name" value="Nucleic acid-binding proteins"/>
    <property type="match status" value="1"/>
</dbReference>
<keyword evidence="1" id="KW-0004">4Fe-4S</keyword>
<evidence type="ECO:0000313" key="8">
    <source>
        <dbReference type="Proteomes" id="UP000193827"/>
    </source>
</evidence>
<gene>
    <name evidence="7" type="primary">rlmD</name>
    <name evidence="7" type="ORF">PEL8287_02161</name>
</gene>
<dbReference type="PANTHER" id="PTHR11061">
    <property type="entry name" value="RNA M5U METHYLTRANSFERASE"/>
    <property type="match status" value="1"/>
</dbReference>
<evidence type="ECO:0000256" key="5">
    <source>
        <dbReference type="ARBA" id="ARBA00023014"/>
    </source>
</evidence>
<keyword evidence="2 6" id="KW-0489">Methyltransferase</keyword>
<feature type="binding site" evidence="6">
    <location>
        <position position="288"/>
    </location>
    <ligand>
        <name>S-adenosyl-L-methionine</name>
        <dbReference type="ChEBI" id="CHEBI:59789"/>
    </ligand>
</feature>
<dbReference type="Proteomes" id="UP000193827">
    <property type="component" value="Unassembled WGS sequence"/>
</dbReference>
<keyword evidence="5" id="KW-0411">Iron-sulfur</keyword>
<feature type="binding site" evidence="6">
    <location>
        <position position="241"/>
    </location>
    <ligand>
        <name>S-adenosyl-L-methionine</name>
        <dbReference type="ChEBI" id="CHEBI:59789"/>
    </ligand>
</feature>